<accession>A0A6J7UT07</accession>
<sequence>MLLVTSPEETPVNELIETAYSLEDEVGVSLGPVVVNGVLPELPGLQTNPLEAAAQAGIELQPSKAQNLADAALFRLQRTALQRAQLDRMAQELPLAQLLLPYVFTSELGPDGLAQLSNGLLAEIRDLPDPSRS</sequence>
<evidence type="ECO:0000313" key="1">
    <source>
        <dbReference type="EMBL" id="CAB5069151.1"/>
    </source>
</evidence>
<proteinExistence type="predicted"/>
<dbReference type="Gene3D" id="3.40.50.300">
    <property type="entry name" value="P-loop containing nucleotide triphosphate hydrolases"/>
    <property type="match status" value="1"/>
</dbReference>
<reference evidence="1" key="1">
    <citation type="submission" date="2020-05" db="EMBL/GenBank/DDBJ databases">
        <authorList>
            <person name="Chiriac C."/>
            <person name="Salcher M."/>
            <person name="Ghai R."/>
            <person name="Kavagutti S V."/>
        </authorList>
    </citation>
    <scope>NUCLEOTIDE SEQUENCE</scope>
</reference>
<protein>
    <submittedName>
        <fullName evidence="1">Unannotated protein</fullName>
    </submittedName>
</protein>
<dbReference type="InterPro" id="IPR027417">
    <property type="entry name" value="P-loop_NTPase"/>
</dbReference>
<gene>
    <name evidence="1" type="ORF">UFOPK4354_01836</name>
</gene>
<dbReference type="EMBL" id="CAFBQW010000280">
    <property type="protein sequence ID" value="CAB5069151.1"/>
    <property type="molecule type" value="Genomic_DNA"/>
</dbReference>
<organism evidence="1">
    <name type="scientific">freshwater metagenome</name>
    <dbReference type="NCBI Taxonomy" id="449393"/>
    <lineage>
        <taxon>unclassified sequences</taxon>
        <taxon>metagenomes</taxon>
        <taxon>ecological metagenomes</taxon>
    </lineage>
</organism>
<name>A0A6J7UT07_9ZZZZ</name>
<dbReference type="AlphaFoldDB" id="A0A6J7UT07"/>